<sequence length="368" mass="40065">MVGAGTSIEFSAKTPCEFIEARHIHPTLSCANLSPRARVRAPNMGSGDLTCGAGSIVACLDNMLQHCNKEVSCKQELLRRGQLFQTQQLGKAPGITIISEELCSSLSRPPVMPNPQKTAIIACGGEIFSRERLEVSCALRNTDQDAAHRSKERSHGDVKAVSSGFASDLTQHHHFAKANPSSLGVAVLLPSSEEPQLSAMGLTKDNIPKTEKRPGHHLLICYQPRCIYTGPIFNKYLIISSAHEARERMCEASNTYAYRLICPRTRVRARAQGSQRLRAGQRQTACVLARISGRGENRTEGVLIHPLNTPHARPMHDAGCHLIGRPEATVLRRVRSQTAACCSLLSPRFYAGLSKGEAGGRSQWVCSA</sequence>
<name>A0A0R3UHI1_MESCO</name>
<evidence type="ECO:0000313" key="2">
    <source>
        <dbReference type="Proteomes" id="UP000267029"/>
    </source>
</evidence>
<organism evidence="3">
    <name type="scientific">Mesocestoides corti</name>
    <name type="common">Flatworm</name>
    <dbReference type="NCBI Taxonomy" id="53468"/>
    <lineage>
        <taxon>Eukaryota</taxon>
        <taxon>Metazoa</taxon>
        <taxon>Spiralia</taxon>
        <taxon>Lophotrochozoa</taxon>
        <taxon>Platyhelminthes</taxon>
        <taxon>Cestoda</taxon>
        <taxon>Eucestoda</taxon>
        <taxon>Cyclophyllidea</taxon>
        <taxon>Mesocestoididae</taxon>
        <taxon>Mesocestoides</taxon>
    </lineage>
</organism>
<protein>
    <submittedName>
        <fullName evidence="1 3">Uncharacterized protein</fullName>
    </submittedName>
</protein>
<evidence type="ECO:0000313" key="1">
    <source>
        <dbReference type="EMBL" id="VDD80796.1"/>
    </source>
</evidence>
<reference evidence="1 2" key="2">
    <citation type="submission" date="2018-10" db="EMBL/GenBank/DDBJ databases">
        <authorList>
            <consortium name="Pathogen Informatics"/>
        </authorList>
    </citation>
    <scope>NUCLEOTIDE SEQUENCE [LARGE SCALE GENOMIC DNA]</scope>
</reference>
<keyword evidence="2" id="KW-1185">Reference proteome</keyword>
<dbReference type="AlphaFoldDB" id="A0A0R3UHI1"/>
<reference evidence="3" key="1">
    <citation type="submission" date="2017-02" db="UniProtKB">
        <authorList>
            <consortium name="WormBaseParasite"/>
        </authorList>
    </citation>
    <scope>IDENTIFICATION</scope>
</reference>
<evidence type="ECO:0000313" key="3">
    <source>
        <dbReference type="WBParaSite" id="MCOS_0000679801-mRNA-1"/>
    </source>
</evidence>
<dbReference type="EMBL" id="UXSR01005296">
    <property type="protein sequence ID" value="VDD80796.1"/>
    <property type="molecule type" value="Genomic_DNA"/>
</dbReference>
<dbReference type="Proteomes" id="UP000267029">
    <property type="component" value="Unassembled WGS sequence"/>
</dbReference>
<gene>
    <name evidence="1" type="ORF">MCOS_LOCUS6799</name>
</gene>
<proteinExistence type="predicted"/>
<dbReference type="WBParaSite" id="MCOS_0000679801-mRNA-1">
    <property type="protein sequence ID" value="MCOS_0000679801-mRNA-1"/>
    <property type="gene ID" value="MCOS_0000679801"/>
</dbReference>
<accession>A0A0R3UHI1</accession>